<reference evidence="1" key="1">
    <citation type="journal article" date="2015" name="Nature">
        <title>Complex archaea that bridge the gap between prokaryotes and eukaryotes.</title>
        <authorList>
            <person name="Spang A."/>
            <person name="Saw J.H."/>
            <person name="Jorgensen S.L."/>
            <person name="Zaremba-Niedzwiedzka K."/>
            <person name="Martijn J."/>
            <person name="Lind A.E."/>
            <person name="van Eijk R."/>
            <person name="Schleper C."/>
            <person name="Guy L."/>
            <person name="Ettema T.J."/>
        </authorList>
    </citation>
    <scope>NUCLEOTIDE SEQUENCE</scope>
</reference>
<organism evidence="1">
    <name type="scientific">marine sediment metagenome</name>
    <dbReference type="NCBI Taxonomy" id="412755"/>
    <lineage>
        <taxon>unclassified sequences</taxon>
        <taxon>metagenomes</taxon>
        <taxon>ecological metagenomes</taxon>
    </lineage>
</organism>
<dbReference type="AlphaFoldDB" id="A0A0F8WBZ7"/>
<protein>
    <submittedName>
        <fullName evidence="1">Uncharacterized protein</fullName>
    </submittedName>
</protein>
<comment type="caution">
    <text evidence="1">The sequence shown here is derived from an EMBL/GenBank/DDBJ whole genome shotgun (WGS) entry which is preliminary data.</text>
</comment>
<proteinExistence type="predicted"/>
<sequence>MDEILIARKKGNQLKLKVCKRKRNQYSDPIYRKVLNPREANDLALFLGDLKIHFNSPIDMAYKILKKEEEGLGNGFWLYGAKD</sequence>
<accession>A0A0F8WBZ7</accession>
<evidence type="ECO:0000313" key="1">
    <source>
        <dbReference type="EMBL" id="KKK54123.1"/>
    </source>
</evidence>
<dbReference type="EMBL" id="LAZR01066160">
    <property type="protein sequence ID" value="KKK54123.1"/>
    <property type="molecule type" value="Genomic_DNA"/>
</dbReference>
<gene>
    <name evidence="1" type="ORF">LCGC14_3087900</name>
</gene>
<name>A0A0F8WBZ7_9ZZZZ</name>